<keyword evidence="1" id="KW-0805">Transcription regulation</keyword>
<dbReference type="SUPFAM" id="SSF46785">
    <property type="entry name" value="Winged helix' DNA-binding domain"/>
    <property type="match status" value="1"/>
</dbReference>
<reference evidence="5 6" key="1">
    <citation type="submission" date="2019-07" db="EMBL/GenBank/DDBJ databases">
        <title>Whole genome shotgun sequence of Microbacterium aerolatum NBRC 103071.</title>
        <authorList>
            <person name="Hosoyama A."/>
            <person name="Uohara A."/>
            <person name="Ohji S."/>
            <person name="Ichikawa N."/>
        </authorList>
    </citation>
    <scope>NUCLEOTIDE SEQUENCE [LARGE SCALE GENOMIC DNA]</scope>
    <source>
        <strain evidence="5 6">NBRC 103071</strain>
    </source>
</reference>
<dbReference type="AlphaFoldDB" id="A0A511AGL8"/>
<keyword evidence="3" id="KW-0804">Transcription</keyword>
<dbReference type="PANTHER" id="PTHR43537:SF44">
    <property type="entry name" value="GNTR FAMILY REGULATORY PROTEIN"/>
    <property type="match status" value="1"/>
</dbReference>
<dbReference type="Proteomes" id="UP000321225">
    <property type="component" value="Unassembled WGS sequence"/>
</dbReference>
<evidence type="ECO:0000313" key="6">
    <source>
        <dbReference type="Proteomes" id="UP000321225"/>
    </source>
</evidence>
<dbReference type="GO" id="GO:0003700">
    <property type="term" value="F:DNA-binding transcription factor activity"/>
    <property type="evidence" value="ECO:0007669"/>
    <property type="project" value="InterPro"/>
</dbReference>
<gene>
    <name evidence="5" type="ORF">MAE01_23080</name>
</gene>
<dbReference type="PANTHER" id="PTHR43537">
    <property type="entry name" value="TRANSCRIPTIONAL REGULATOR, GNTR FAMILY"/>
    <property type="match status" value="1"/>
</dbReference>
<dbReference type="InterPro" id="IPR036388">
    <property type="entry name" value="WH-like_DNA-bd_sf"/>
</dbReference>
<name>A0A511AGL8_9MICO</name>
<evidence type="ECO:0000256" key="3">
    <source>
        <dbReference type="ARBA" id="ARBA00023163"/>
    </source>
</evidence>
<dbReference type="PROSITE" id="PS50949">
    <property type="entry name" value="HTH_GNTR"/>
    <property type="match status" value="1"/>
</dbReference>
<dbReference type="InterPro" id="IPR011711">
    <property type="entry name" value="GntR_C"/>
</dbReference>
<dbReference type="Pfam" id="PF00392">
    <property type="entry name" value="GntR"/>
    <property type="match status" value="1"/>
</dbReference>
<dbReference type="SMART" id="SM00345">
    <property type="entry name" value="HTH_GNTR"/>
    <property type="match status" value="1"/>
</dbReference>
<dbReference type="RefSeq" id="WP_147039710.1">
    <property type="nucleotide sequence ID" value="NZ_BJUW01000010.1"/>
</dbReference>
<dbReference type="Pfam" id="PF07729">
    <property type="entry name" value="FCD"/>
    <property type="match status" value="1"/>
</dbReference>
<evidence type="ECO:0000256" key="1">
    <source>
        <dbReference type="ARBA" id="ARBA00023015"/>
    </source>
</evidence>
<dbReference type="InterPro" id="IPR036390">
    <property type="entry name" value="WH_DNA-bd_sf"/>
</dbReference>
<organism evidence="5 6">
    <name type="scientific">Microbacterium aerolatum</name>
    <dbReference type="NCBI Taxonomy" id="153731"/>
    <lineage>
        <taxon>Bacteria</taxon>
        <taxon>Bacillati</taxon>
        <taxon>Actinomycetota</taxon>
        <taxon>Actinomycetes</taxon>
        <taxon>Micrococcales</taxon>
        <taxon>Microbacteriaceae</taxon>
        <taxon>Microbacterium</taxon>
    </lineage>
</organism>
<evidence type="ECO:0000259" key="4">
    <source>
        <dbReference type="PROSITE" id="PS50949"/>
    </source>
</evidence>
<comment type="caution">
    <text evidence="5">The sequence shown here is derived from an EMBL/GenBank/DDBJ whole genome shotgun (WGS) entry which is preliminary data.</text>
</comment>
<dbReference type="SMART" id="SM00895">
    <property type="entry name" value="FCD"/>
    <property type="match status" value="1"/>
</dbReference>
<dbReference type="InterPro" id="IPR008920">
    <property type="entry name" value="TF_FadR/GntR_C"/>
</dbReference>
<dbReference type="InterPro" id="IPR000524">
    <property type="entry name" value="Tscrpt_reg_HTH_GntR"/>
</dbReference>
<evidence type="ECO:0000313" key="5">
    <source>
        <dbReference type="EMBL" id="GEK87132.1"/>
    </source>
</evidence>
<feature type="domain" description="HTH gntR-type" evidence="4">
    <location>
        <begin position="17"/>
        <end position="84"/>
    </location>
</feature>
<proteinExistence type="predicted"/>
<dbReference type="OrthoDB" id="4164516at2"/>
<keyword evidence="6" id="KW-1185">Reference proteome</keyword>
<dbReference type="SUPFAM" id="SSF48008">
    <property type="entry name" value="GntR ligand-binding domain-like"/>
    <property type="match status" value="1"/>
</dbReference>
<protein>
    <submittedName>
        <fullName evidence="5">Transcriptional regulator</fullName>
    </submittedName>
</protein>
<dbReference type="Gene3D" id="1.20.120.530">
    <property type="entry name" value="GntR ligand-binding domain-like"/>
    <property type="match status" value="1"/>
</dbReference>
<keyword evidence="2" id="KW-0238">DNA-binding</keyword>
<evidence type="ECO:0000256" key="2">
    <source>
        <dbReference type="ARBA" id="ARBA00023125"/>
    </source>
</evidence>
<sequence>MATPSGIDVDPARTPARDLRDLVLDTLGREICAGIIAVGMTFTTESIESRFHVSRPVVREALRALEALGLIEAKRRVGVRVMPATRWNAYDLQVIRWRLAGPSRVAQLRSLTELRGAIEPAAARLAAIRVPLNEAGELVGLAGRLWAAGKQGDAAEFLRLDLQFHQMILRLSGNEMFEQLHHLVEEVLRGRAQYNLMPKYPATEALQWHVDIATAIQTGNAEKASQSMVAITERALTEMSTIWDRDGDAPISEER</sequence>
<accession>A0A511AGL8</accession>
<dbReference type="Gene3D" id="1.10.10.10">
    <property type="entry name" value="Winged helix-like DNA-binding domain superfamily/Winged helix DNA-binding domain"/>
    <property type="match status" value="1"/>
</dbReference>
<dbReference type="EMBL" id="BJUW01000010">
    <property type="protein sequence ID" value="GEK87132.1"/>
    <property type="molecule type" value="Genomic_DNA"/>
</dbReference>
<dbReference type="GO" id="GO:0003677">
    <property type="term" value="F:DNA binding"/>
    <property type="evidence" value="ECO:0007669"/>
    <property type="project" value="UniProtKB-KW"/>
</dbReference>